<dbReference type="Proteomes" id="UP000190105">
    <property type="component" value="Unassembled WGS sequence"/>
</dbReference>
<reference evidence="2" key="1">
    <citation type="submission" date="2017-02" db="EMBL/GenBank/DDBJ databases">
        <authorList>
            <person name="Varghese N."/>
            <person name="Submissions S."/>
        </authorList>
    </citation>
    <scope>NUCLEOTIDE SEQUENCE [LARGE SCALE GENOMIC DNA]</scope>
    <source>
        <strain evidence="2">USBA 833</strain>
    </source>
</reference>
<dbReference type="InterPro" id="IPR014986">
    <property type="entry name" value="XkdN-like"/>
</dbReference>
<sequence>MRKEQAKKLTLKDLIAKKEQILNNKVKTMDLYVKSLDAVITIQKPDIDTIIDASKIDNPSESDRYLVYNCVIQPNLKDKELQEAYGCVEPIEILKIFEDGEISSIALKCMELAGYRNSVSVVEDIKN</sequence>
<organism evidence="1 2">
    <name type="scientific">Caloramator quimbayensis</name>
    <dbReference type="NCBI Taxonomy" id="1147123"/>
    <lineage>
        <taxon>Bacteria</taxon>
        <taxon>Bacillati</taxon>
        <taxon>Bacillota</taxon>
        <taxon>Clostridia</taxon>
        <taxon>Eubacteriales</taxon>
        <taxon>Clostridiaceae</taxon>
        <taxon>Caloramator</taxon>
    </lineage>
</organism>
<dbReference type="InterPro" id="IPR038559">
    <property type="entry name" value="XkdN-like_sf"/>
</dbReference>
<protein>
    <submittedName>
        <fullName evidence="1">Phage XkdN-like tail assembly chaperone protein, TAC</fullName>
    </submittedName>
</protein>
<dbReference type="EMBL" id="FUYH01000035">
    <property type="protein sequence ID" value="SKA99337.1"/>
    <property type="molecule type" value="Genomic_DNA"/>
</dbReference>
<dbReference type="Gene3D" id="3.30.2220.30">
    <property type="match status" value="1"/>
</dbReference>
<proteinExistence type="predicted"/>
<dbReference type="Pfam" id="PF08890">
    <property type="entry name" value="Phage_TAC_5"/>
    <property type="match status" value="1"/>
</dbReference>
<evidence type="ECO:0000313" key="1">
    <source>
        <dbReference type="EMBL" id="SKA99337.1"/>
    </source>
</evidence>
<evidence type="ECO:0000313" key="2">
    <source>
        <dbReference type="Proteomes" id="UP000190105"/>
    </source>
</evidence>
<dbReference type="OrthoDB" id="1807498at2"/>
<keyword evidence="2" id="KW-1185">Reference proteome</keyword>
<dbReference type="AlphaFoldDB" id="A0A1T4YBX1"/>
<name>A0A1T4YBX1_9CLOT</name>
<gene>
    <name evidence="1" type="ORF">SAMN05443428_13514</name>
</gene>
<accession>A0A1T4YBX1</accession>
<dbReference type="STRING" id="1147123.SAMN05443428_13514"/>
<dbReference type="RefSeq" id="WP_078697693.1">
    <property type="nucleotide sequence ID" value="NZ_FUYH01000035.1"/>
</dbReference>